<name>A0A4Z0YVH6_9PEZI</name>
<evidence type="ECO:0000256" key="4">
    <source>
        <dbReference type="ARBA" id="ARBA00022989"/>
    </source>
</evidence>
<comment type="caution">
    <text evidence="8">The sequence shown here is derived from an EMBL/GenBank/DDBJ whole genome shotgun (WGS) entry which is preliminary data.</text>
</comment>
<dbReference type="Proteomes" id="UP000297716">
    <property type="component" value="Unassembled WGS sequence"/>
</dbReference>
<feature type="transmembrane region" description="Helical" evidence="6">
    <location>
        <begin position="195"/>
        <end position="220"/>
    </location>
</feature>
<feature type="transmembrane region" description="Helical" evidence="6">
    <location>
        <begin position="109"/>
        <end position="129"/>
    </location>
</feature>
<feature type="transmembrane region" description="Helical" evidence="6">
    <location>
        <begin position="433"/>
        <end position="455"/>
    </location>
</feature>
<keyword evidence="9" id="KW-1185">Reference proteome</keyword>
<sequence>MALDHQTVSDEKDSSSVQAAELLAQRQSEASDGTIAAHTISNGPDMEPSQLDPVVLSPVHTVYTAREKLLIVISAAFSGLFASWTAQIYLPALNNAAYDLHTSIKKINLTVTTYMLFQGVTPIFISGYADSMGRRPVYITCFILYIATDIALALTDSYGSLLALRAVQSITISSAQALCQGVVADISTSAERGQYVAFLALPTILGPSIGPVIGGAIAQYLGWRNIFWFLAITGSINLVVLLALFPETCRKIVGDGSILPRKANQTFLQLFQNRRRGPSHQMEIGITPAPDSEIPKASFAWARFISALTLLFEKEMFLLSTYGGLLFAGLYAVGTAAPSLFAKYYNYNGLTIGLLYLPLAAGSVVAVVLVGKGLNWNFQRHAKRLGIAVTKDRHMDLSEFPIERARIEVLVLPLLLSAVSITAWGWAVEKQVSVGVVVVLVFLQGLGLSGTASVFSALITDIRPEKASAASASNNIIKFLLGAAMSAAIEPLISAVDPGKAFSIIASLYVVVSPCLVVVIRKGMKWRQQVREKDRQANKAQ</sequence>
<evidence type="ECO:0000313" key="8">
    <source>
        <dbReference type="EMBL" id="TGJ80422.1"/>
    </source>
</evidence>
<dbReference type="SUPFAM" id="SSF103473">
    <property type="entry name" value="MFS general substrate transporter"/>
    <property type="match status" value="1"/>
</dbReference>
<feature type="transmembrane region" description="Helical" evidence="6">
    <location>
        <begin position="226"/>
        <end position="245"/>
    </location>
</feature>
<reference evidence="8 9" key="1">
    <citation type="submission" date="2019-03" db="EMBL/GenBank/DDBJ databases">
        <title>Draft genome sequence of Xylaria hypoxylon DSM 108379, a ubiquitous saprotrophic-parasitic fungi on hardwood.</title>
        <authorList>
            <person name="Buettner E."/>
            <person name="Leonhardt S."/>
            <person name="Gebauer A.M."/>
            <person name="Liers C."/>
            <person name="Hofrichter M."/>
            <person name="Kellner H."/>
        </authorList>
    </citation>
    <scope>NUCLEOTIDE SEQUENCE [LARGE SCALE GENOMIC DNA]</scope>
    <source>
        <strain evidence="8 9">DSM 108379</strain>
    </source>
</reference>
<evidence type="ECO:0000313" key="9">
    <source>
        <dbReference type="Proteomes" id="UP000297716"/>
    </source>
</evidence>
<keyword evidence="2" id="KW-0813">Transport</keyword>
<evidence type="ECO:0000256" key="6">
    <source>
        <dbReference type="SAM" id="Phobius"/>
    </source>
</evidence>
<dbReference type="PROSITE" id="PS50850">
    <property type="entry name" value="MFS"/>
    <property type="match status" value="1"/>
</dbReference>
<keyword evidence="3 6" id="KW-0812">Transmembrane</keyword>
<dbReference type="Gene3D" id="1.20.1250.20">
    <property type="entry name" value="MFS general substrate transporter like domains"/>
    <property type="match status" value="1"/>
</dbReference>
<keyword evidence="5 6" id="KW-0472">Membrane</keyword>
<feature type="transmembrane region" description="Helical" evidence="6">
    <location>
        <begin position="501"/>
        <end position="520"/>
    </location>
</feature>
<dbReference type="OrthoDB" id="440553at2759"/>
<accession>A0A4Z0YVH6</accession>
<feature type="transmembrane region" description="Helical" evidence="6">
    <location>
        <begin position="316"/>
        <end position="334"/>
    </location>
</feature>
<dbReference type="GO" id="GO:0042908">
    <property type="term" value="P:xenobiotic transport"/>
    <property type="evidence" value="ECO:0007669"/>
    <property type="project" value="UniProtKB-ARBA"/>
</dbReference>
<dbReference type="PANTHER" id="PTHR23502:SF51">
    <property type="entry name" value="QUINIDINE RESISTANCE PROTEIN 1-RELATED"/>
    <property type="match status" value="1"/>
</dbReference>
<evidence type="ECO:0000256" key="1">
    <source>
        <dbReference type="ARBA" id="ARBA00004141"/>
    </source>
</evidence>
<dbReference type="GO" id="GO:0022857">
    <property type="term" value="F:transmembrane transporter activity"/>
    <property type="evidence" value="ECO:0007669"/>
    <property type="project" value="InterPro"/>
</dbReference>
<comment type="subcellular location">
    <subcellularLocation>
        <location evidence="1">Membrane</location>
        <topology evidence="1">Multi-pass membrane protein</topology>
    </subcellularLocation>
</comment>
<dbReference type="STRING" id="37992.A0A4Z0YVH6"/>
<proteinExistence type="predicted"/>
<keyword evidence="4 6" id="KW-1133">Transmembrane helix</keyword>
<dbReference type="GO" id="GO:0005886">
    <property type="term" value="C:plasma membrane"/>
    <property type="evidence" value="ECO:0007669"/>
    <property type="project" value="TreeGrafter"/>
</dbReference>
<dbReference type="PANTHER" id="PTHR23502">
    <property type="entry name" value="MAJOR FACILITATOR SUPERFAMILY"/>
    <property type="match status" value="1"/>
</dbReference>
<dbReference type="EMBL" id="SKBN01000222">
    <property type="protein sequence ID" value="TGJ80422.1"/>
    <property type="molecule type" value="Genomic_DNA"/>
</dbReference>
<organism evidence="8 9">
    <name type="scientific">Xylaria hypoxylon</name>
    <dbReference type="NCBI Taxonomy" id="37992"/>
    <lineage>
        <taxon>Eukaryota</taxon>
        <taxon>Fungi</taxon>
        <taxon>Dikarya</taxon>
        <taxon>Ascomycota</taxon>
        <taxon>Pezizomycotina</taxon>
        <taxon>Sordariomycetes</taxon>
        <taxon>Xylariomycetidae</taxon>
        <taxon>Xylariales</taxon>
        <taxon>Xylariaceae</taxon>
        <taxon>Xylaria</taxon>
    </lineage>
</organism>
<dbReference type="InterPro" id="IPR011701">
    <property type="entry name" value="MFS"/>
</dbReference>
<feature type="transmembrane region" description="Helical" evidence="6">
    <location>
        <begin position="354"/>
        <end position="374"/>
    </location>
</feature>
<dbReference type="GO" id="GO:0140115">
    <property type="term" value="P:export across plasma membrane"/>
    <property type="evidence" value="ECO:0007669"/>
    <property type="project" value="UniProtKB-ARBA"/>
</dbReference>
<evidence type="ECO:0000256" key="2">
    <source>
        <dbReference type="ARBA" id="ARBA00022448"/>
    </source>
</evidence>
<dbReference type="PROSITE" id="PS00216">
    <property type="entry name" value="SUGAR_TRANSPORT_1"/>
    <property type="match status" value="1"/>
</dbReference>
<evidence type="ECO:0000256" key="3">
    <source>
        <dbReference type="ARBA" id="ARBA00022692"/>
    </source>
</evidence>
<evidence type="ECO:0000259" key="7">
    <source>
        <dbReference type="PROSITE" id="PS50850"/>
    </source>
</evidence>
<feature type="transmembrane region" description="Helical" evidence="6">
    <location>
        <begin position="69"/>
        <end position="89"/>
    </location>
</feature>
<dbReference type="AlphaFoldDB" id="A0A4Z0YVH6"/>
<dbReference type="InterPro" id="IPR020846">
    <property type="entry name" value="MFS_dom"/>
</dbReference>
<dbReference type="Pfam" id="PF07690">
    <property type="entry name" value="MFS_1"/>
    <property type="match status" value="1"/>
</dbReference>
<dbReference type="FunFam" id="1.20.1720.10:FF:000009">
    <property type="entry name" value="MFS multidrug transporter"/>
    <property type="match status" value="1"/>
</dbReference>
<feature type="transmembrane region" description="Helical" evidence="6">
    <location>
        <begin position="409"/>
        <end position="427"/>
    </location>
</feature>
<dbReference type="InterPro" id="IPR036259">
    <property type="entry name" value="MFS_trans_sf"/>
</dbReference>
<evidence type="ECO:0000256" key="5">
    <source>
        <dbReference type="ARBA" id="ARBA00023136"/>
    </source>
</evidence>
<dbReference type="InterPro" id="IPR005829">
    <property type="entry name" value="Sugar_transporter_CS"/>
</dbReference>
<protein>
    <recommendedName>
        <fullName evidence="7">Major facilitator superfamily (MFS) profile domain-containing protein</fullName>
    </recommendedName>
</protein>
<gene>
    <name evidence="8" type="ORF">E0Z10_g8340</name>
</gene>
<feature type="transmembrane region" description="Helical" evidence="6">
    <location>
        <begin position="476"/>
        <end position="495"/>
    </location>
</feature>
<feature type="domain" description="Major facilitator superfamily (MFS) profile" evidence="7">
    <location>
        <begin position="71"/>
        <end position="524"/>
    </location>
</feature>